<evidence type="ECO:0000313" key="2">
    <source>
        <dbReference type="Proteomes" id="UP000005242"/>
    </source>
</evidence>
<dbReference type="PANTHER" id="PTHR37852:SF1">
    <property type="entry name" value="HIG1 DOMAIN-CONTAINING PROTEIN"/>
    <property type="match status" value="1"/>
</dbReference>
<sequence length="85" mass="9505">IRINLPERAFPIVFCGTLVGFSLGSYRGGRIAGKKFLAENAHRAPKTVQGWYFYNKTKNYRIMQRSLTTGLLDASKIGGIALVWV</sequence>
<dbReference type="PANTHER" id="PTHR37852">
    <property type="entry name" value="YALI0B21208P"/>
    <property type="match status" value="1"/>
</dbReference>
<feature type="non-terminal residue" evidence="1">
    <location>
        <position position="85"/>
    </location>
</feature>
<organism evidence="1 2">
    <name type="scientific">Wallemia mellicola (strain ATCC MYA-4683 / CBS 633.66)</name>
    <name type="common">Wallemia sebi (CBS 633.66)</name>
    <dbReference type="NCBI Taxonomy" id="671144"/>
    <lineage>
        <taxon>Eukaryota</taxon>
        <taxon>Fungi</taxon>
        <taxon>Dikarya</taxon>
        <taxon>Basidiomycota</taxon>
        <taxon>Wallemiomycotina</taxon>
        <taxon>Wallemiomycetes</taxon>
        <taxon>Wallemiales</taxon>
        <taxon>Wallemiaceae</taxon>
        <taxon>Wallemia</taxon>
    </lineage>
</organism>
<dbReference type="OrthoDB" id="5584028at2759"/>
<protein>
    <submittedName>
        <fullName evidence="1">Uncharacterized protein</fullName>
    </submittedName>
</protein>
<keyword evidence="2" id="KW-1185">Reference proteome</keyword>
<accession>I4YD51</accession>
<feature type="non-terminal residue" evidence="1">
    <location>
        <position position="1"/>
    </location>
</feature>
<dbReference type="GeneID" id="18475832"/>
<dbReference type="eggNOG" id="ENOG502S3TP">
    <property type="taxonomic scope" value="Eukaryota"/>
</dbReference>
<proteinExistence type="predicted"/>
<evidence type="ECO:0000313" key="1">
    <source>
        <dbReference type="EMBL" id="EIM21893.1"/>
    </source>
</evidence>
<dbReference type="InParanoid" id="I4YD51"/>
<dbReference type="STRING" id="671144.I4YD51"/>
<dbReference type="RefSeq" id="XP_006958015.1">
    <property type="nucleotide sequence ID" value="XM_006957953.1"/>
</dbReference>
<name>I4YD51_WALMC</name>
<dbReference type="Proteomes" id="UP000005242">
    <property type="component" value="Unassembled WGS sequence"/>
</dbReference>
<dbReference type="EMBL" id="JH668230">
    <property type="protein sequence ID" value="EIM21893.1"/>
    <property type="molecule type" value="Genomic_DNA"/>
</dbReference>
<dbReference type="KEGG" id="wse:WALSEDRAFT_7957"/>
<dbReference type="HOGENOM" id="CLU_2475031_0_0_1"/>
<dbReference type="OMA" id="TKNYRRM"/>
<dbReference type="AlphaFoldDB" id="I4YD51"/>
<gene>
    <name evidence="1" type="ORF">WALSEDRAFT_7957</name>
</gene>
<reference evidence="1 2" key="1">
    <citation type="journal article" date="2012" name="Fungal Genet. Biol.">
        <title>The genome of the xerotolerant mold Wallemia sebi reveals adaptations to osmotic stress and suggests cryptic sexual reproduction.</title>
        <authorList>
            <person name="Padamsee M."/>
            <person name="Kumar T.K.A."/>
            <person name="Riley R."/>
            <person name="Binder M."/>
            <person name="Boyd A."/>
            <person name="Calvo A.M."/>
            <person name="Furukawa K."/>
            <person name="Hesse C."/>
            <person name="Hohmann S."/>
            <person name="James T.Y."/>
            <person name="LaButti K."/>
            <person name="Lapidus A."/>
            <person name="Lindquist E."/>
            <person name="Lucas S."/>
            <person name="Miller K."/>
            <person name="Shantappa S."/>
            <person name="Grigoriev I.V."/>
            <person name="Hibbett D.S."/>
            <person name="McLaughlin D.J."/>
            <person name="Spatafora J.W."/>
            <person name="Aime M.C."/>
        </authorList>
    </citation>
    <scope>NUCLEOTIDE SEQUENCE [LARGE SCALE GENOMIC DNA]</scope>
    <source>
        <strain evidence="2">ATCC MYA-4683 / CBS 633.66</strain>
    </source>
</reference>